<gene>
    <name evidence="2" type="ORF">RMSM_05515</name>
</gene>
<evidence type="ECO:0000313" key="3">
    <source>
        <dbReference type="Proteomes" id="UP000011991"/>
    </source>
</evidence>
<dbReference type="Gene3D" id="3.40.50.880">
    <property type="match status" value="1"/>
</dbReference>
<proteinExistence type="predicted"/>
<dbReference type="EMBL" id="ANOG01000782">
    <property type="protein sequence ID" value="EMI17561.1"/>
    <property type="molecule type" value="Genomic_DNA"/>
</dbReference>
<keyword evidence="1" id="KW-0472">Membrane</keyword>
<name>M5REN7_9BACT</name>
<organism evidence="2 3">
    <name type="scientific">Rhodopirellula maiorica SM1</name>
    <dbReference type="NCBI Taxonomy" id="1265738"/>
    <lineage>
        <taxon>Bacteria</taxon>
        <taxon>Pseudomonadati</taxon>
        <taxon>Planctomycetota</taxon>
        <taxon>Planctomycetia</taxon>
        <taxon>Pirellulales</taxon>
        <taxon>Pirellulaceae</taxon>
        <taxon>Novipirellula</taxon>
    </lineage>
</organism>
<dbReference type="SUPFAM" id="SSF52317">
    <property type="entry name" value="Class I glutamine amidotransferase-like"/>
    <property type="match status" value="1"/>
</dbReference>
<reference evidence="2 3" key="1">
    <citation type="journal article" date="2013" name="Mar. Genomics">
        <title>Expression of sulfatases in Rhodopirellula baltica and the diversity of sulfatases in the genus Rhodopirellula.</title>
        <authorList>
            <person name="Wegner C.E."/>
            <person name="Richter-Heitmann T."/>
            <person name="Klindworth A."/>
            <person name="Klockow C."/>
            <person name="Richter M."/>
            <person name="Achstetter T."/>
            <person name="Glockner F.O."/>
            <person name="Harder J."/>
        </authorList>
    </citation>
    <scope>NUCLEOTIDE SEQUENCE [LARGE SCALE GENOMIC DNA]</scope>
    <source>
        <strain evidence="2 3">SM1</strain>
    </source>
</reference>
<dbReference type="OrthoDB" id="252901at2"/>
<protein>
    <submittedName>
        <fullName evidence="2">Membrane protein containing DUF1355</fullName>
    </submittedName>
</protein>
<accession>M5REN7</accession>
<feature type="transmembrane region" description="Helical" evidence="1">
    <location>
        <begin position="20"/>
        <end position="39"/>
    </location>
</feature>
<feature type="transmembrane region" description="Helical" evidence="1">
    <location>
        <begin position="51"/>
        <end position="69"/>
    </location>
</feature>
<keyword evidence="3" id="KW-1185">Reference proteome</keyword>
<comment type="caution">
    <text evidence="2">The sequence shown here is derived from an EMBL/GenBank/DDBJ whole genome shotgun (WGS) entry which is preliminary data.</text>
</comment>
<dbReference type="Proteomes" id="UP000011991">
    <property type="component" value="Unassembled WGS sequence"/>
</dbReference>
<dbReference type="AlphaFoldDB" id="M5REN7"/>
<evidence type="ECO:0000313" key="2">
    <source>
        <dbReference type="EMBL" id="EMI17561.1"/>
    </source>
</evidence>
<dbReference type="PATRIC" id="fig|1265738.3.peg.5525"/>
<dbReference type="InterPro" id="IPR029062">
    <property type="entry name" value="Class_I_gatase-like"/>
</dbReference>
<dbReference type="PANTHER" id="PTHR37947">
    <property type="entry name" value="BLL2462 PROTEIN"/>
    <property type="match status" value="1"/>
</dbReference>
<sequence length="953" mass="105625">MGATETTTQQYIALEHPFNLPLIVLITLLCGAVMLWALFRERRILGMKTTSSFFVLRVFAVAAVLWMLLAPTSVLEESTSTKKAVVILSDVSASMATVDPVGTADDLRWAVSDNAAHSDSPLIETVALADRTIAALGIAHRELSAAISELEKHGGDRLVTEHVGLASKAITRSRMHLDQVRDVGTPANVLDSDTITPLLSRLSTLLESPECDALAELAETLHRDRTPTEAGWREGLTDLVGRTAIARRVSIELAEQLSKNASALRDSGTVASATFHNRARGERVASFLNQLGHSSLDSITEIADVRWSFFGDAPRDLSSDNEAKMFLSELADRDDLAKVTDLSSGLRHVDRMRQDQPIAATFVLSDVAHNHAGDRKPTEIATQMESSPVYVVPIGNPSRLRDIDLLSTSAPSVAMRNDAVVIEAQLEAYQCLGETCVVQLMQDGQMIDFRNVLIDSDSASHRIRFDQRVAEIGTATFQIAVDPLDGEMTLENNFSEVEINVTRSDIKVLLADEHPRWEYRYLAQLFRRDDKVEVDELLYHPRVIATGRREETKTFPITVDDWDQYDVVILGDIRTDHFPAQSQESLLQYLRTRGGTLIMIAGDSAMPAAYQDHPLAAAIPVRPTDNADAPHREYSFRVTEQGRSHVALMIGETDSATRDAWDFVNRFSPLHKVSRWRAPLPTARSLIAAAPRDLGPSPSDAELSDSTFLCWQPVGRGRAVYLAGPDTYRLRFLRGDQLHYRFWGQLMRWAIASDLSAGNRSVRIRTGKTLYETNQSVDVEVELLDAEGNPVVEDSDATDVLHLRLISGQDERMVPLVADADRPGHYRAELRSLPPGVYQAQPGGSLVDSLAEIDAAESLSEIASATFTIQADLPSELVDTRCNRVLAGQVAELTGGQVLPPTAVREIIELTNLDPVVTHRVQRQPLWLRWRYLWLVFGCLQIEWIVRKWRGLS</sequence>
<evidence type="ECO:0000256" key="1">
    <source>
        <dbReference type="SAM" id="Phobius"/>
    </source>
</evidence>
<dbReference type="RefSeq" id="WP_008703375.1">
    <property type="nucleotide sequence ID" value="NZ_ANOG01000782.1"/>
</dbReference>
<keyword evidence="1" id="KW-1133">Transmembrane helix</keyword>
<dbReference type="PANTHER" id="PTHR37947:SF1">
    <property type="entry name" value="BLL2462 PROTEIN"/>
    <property type="match status" value="1"/>
</dbReference>
<keyword evidence="1" id="KW-0812">Transmembrane</keyword>